<dbReference type="InterPro" id="IPR001789">
    <property type="entry name" value="Sig_transdc_resp-reg_receiver"/>
</dbReference>
<dbReference type="Proteomes" id="UP001221208">
    <property type="component" value="Unassembled WGS sequence"/>
</dbReference>
<dbReference type="Gene3D" id="3.30.450.40">
    <property type="match status" value="1"/>
</dbReference>
<evidence type="ECO:0000256" key="2">
    <source>
        <dbReference type="ARBA" id="ARBA00012438"/>
    </source>
</evidence>
<dbReference type="Pfam" id="PF08447">
    <property type="entry name" value="PAS_3"/>
    <property type="match status" value="2"/>
</dbReference>
<reference evidence="11 12" key="1">
    <citation type="submission" date="2022-10" db="EMBL/GenBank/DDBJ databases">
        <title>Janthinobacterium sp. hw3 Genome sequencing.</title>
        <authorList>
            <person name="Park S."/>
        </authorList>
    </citation>
    <scope>NUCLEOTIDE SEQUENCE [LARGE SCALE GENOMIC DNA]</scope>
    <source>
        <strain evidence="12">hw3</strain>
    </source>
</reference>
<keyword evidence="5" id="KW-0418">Kinase</keyword>
<dbReference type="Pfam" id="PF13185">
    <property type="entry name" value="GAF_2"/>
    <property type="match status" value="1"/>
</dbReference>
<dbReference type="SUPFAM" id="SSF52172">
    <property type="entry name" value="CheY-like"/>
    <property type="match status" value="1"/>
</dbReference>
<name>A0ABT5JY36_9BURK</name>
<dbReference type="NCBIfam" id="TIGR00229">
    <property type="entry name" value="sensory_box"/>
    <property type="match status" value="2"/>
</dbReference>
<dbReference type="PROSITE" id="PS50112">
    <property type="entry name" value="PAS"/>
    <property type="match status" value="1"/>
</dbReference>
<evidence type="ECO:0000313" key="11">
    <source>
        <dbReference type="EMBL" id="MDC8756956.1"/>
    </source>
</evidence>
<feature type="modified residue" description="4-aspartylphosphate" evidence="6">
    <location>
        <position position="747"/>
    </location>
</feature>
<accession>A0ABT5JY36</accession>
<gene>
    <name evidence="11" type="ORF">OIK44_05060</name>
</gene>
<protein>
    <recommendedName>
        <fullName evidence="2">histidine kinase</fullName>
        <ecNumber evidence="2">2.7.13.3</ecNumber>
    </recommendedName>
</protein>
<comment type="catalytic activity">
    <reaction evidence="1">
        <text>ATP + protein L-histidine = ADP + protein N-phospho-L-histidine.</text>
        <dbReference type="EC" id="2.7.13.3"/>
    </reaction>
</comment>
<dbReference type="InterPro" id="IPR005467">
    <property type="entry name" value="His_kinase_dom"/>
</dbReference>
<dbReference type="InterPro" id="IPR036097">
    <property type="entry name" value="HisK_dim/P_sf"/>
</dbReference>
<dbReference type="Gene3D" id="3.30.450.20">
    <property type="entry name" value="PAS domain"/>
    <property type="match status" value="2"/>
</dbReference>
<dbReference type="InterPro" id="IPR035965">
    <property type="entry name" value="PAS-like_dom_sf"/>
</dbReference>
<dbReference type="InterPro" id="IPR011006">
    <property type="entry name" value="CheY-like_superfamily"/>
</dbReference>
<evidence type="ECO:0000256" key="5">
    <source>
        <dbReference type="ARBA" id="ARBA00022777"/>
    </source>
</evidence>
<dbReference type="PROSITE" id="PS50113">
    <property type="entry name" value="PAC"/>
    <property type="match status" value="1"/>
</dbReference>
<dbReference type="PROSITE" id="PS50109">
    <property type="entry name" value="HIS_KIN"/>
    <property type="match status" value="1"/>
</dbReference>
<dbReference type="InterPro" id="IPR000014">
    <property type="entry name" value="PAS"/>
</dbReference>
<dbReference type="Gene3D" id="3.30.565.10">
    <property type="entry name" value="Histidine kinase-like ATPase, C-terminal domain"/>
    <property type="match status" value="1"/>
</dbReference>
<organism evidence="11 12">
    <name type="scientific">Janthinobacterium fluminis</name>
    <dbReference type="NCBI Taxonomy" id="2987524"/>
    <lineage>
        <taxon>Bacteria</taxon>
        <taxon>Pseudomonadati</taxon>
        <taxon>Pseudomonadota</taxon>
        <taxon>Betaproteobacteria</taxon>
        <taxon>Burkholderiales</taxon>
        <taxon>Oxalobacteraceae</taxon>
        <taxon>Janthinobacterium</taxon>
    </lineage>
</organism>
<comment type="caution">
    <text evidence="11">The sequence shown here is derived from an EMBL/GenBank/DDBJ whole genome shotgun (WGS) entry which is preliminary data.</text>
</comment>
<dbReference type="PANTHER" id="PTHR43065">
    <property type="entry name" value="SENSOR HISTIDINE KINASE"/>
    <property type="match status" value="1"/>
</dbReference>
<dbReference type="InterPro" id="IPR001610">
    <property type="entry name" value="PAC"/>
</dbReference>
<dbReference type="InterPro" id="IPR003018">
    <property type="entry name" value="GAF"/>
</dbReference>
<keyword evidence="12" id="KW-1185">Reference proteome</keyword>
<evidence type="ECO:0000256" key="4">
    <source>
        <dbReference type="ARBA" id="ARBA00022679"/>
    </source>
</evidence>
<evidence type="ECO:0000256" key="3">
    <source>
        <dbReference type="ARBA" id="ARBA00022553"/>
    </source>
</evidence>
<dbReference type="EMBL" id="JAQQXR010000001">
    <property type="protein sequence ID" value="MDC8756956.1"/>
    <property type="molecule type" value="Genomic_DNA"/>
</dbReference>
<dbReference type="InterPro" id="IPR003594">
    <property type="entry name" value="HATPase_dom"/>
</dbReference>
<sequence length="822" mass="89532">MHANKIISLLDAEHAAGASIAAGATLAHALAQIIQAVEAQSDDVVHACILSLDAADRFTALVAPSLAADYAPALLRSSIGPRTSPFGAAAFSGAPVFSSDIAQDQTWTDGRKDALLHGLRACWAAPVFGAKGHILGVLGLMFATPKHPTQVETALLNVAARACAHTIERRQAAEAIAESEAEFRALAEAMPNQAWLARQDGTVYWANQRGYEYTGAVPGRHVADDWRKIVHADDLPGAVDAWRAAIAGGIVYEQEFRLRCGADGSYRRFLVRAVPVRDRNGAVLRWVGINTDIQEQKNAAEKLAYLNFSLEIEVANRTADRDRMWQLSTDIMLVADFSGMIIAVNPAWSSILARKEGESLGMDFLELVHADDRADTLREFGKLEEGVPTLRFENRYLHCDGSYRWISWTAAGSQELIHAIGRDITDEKEARLALARSEQALLQSQKLESIGKLTGGVAHDFNNVLQIISGNLQLLQLAVGDNAVAMRRVETSISAVERGAKLSSQLLAFARRQPLKPLVTDLGRLVRSTAELFRRAIGDMIETEIIVGAALWHALIDPNQLENVLLNMAINARDAMQRQGKLTLELGNVTLAADARQPEVLPGQYVRLAVTDTGHGMEQDILDKIFEPFFSTKKEGEGTGLGLSMAYGFIKQSGGHIKVHSRAGQGSTFEIYLPRTLEPLADMRVALSGPVLGGSETILVVEDDVHVQTAVVDMLRGLGYTVLKANTAMSALTVVKSGVPIDLLFTDVVMPGELRSPEMVRQAKLLLPQLQVLFTSGYTQNAIMHGGRLEPGVELLSKPYRREDLARKVHELLLRRHAGQQT</sequence>
<dbReference type="SUPFAM" id="SSF55785">
    <property type="entry name" value="PYP-like sensor domain (PAS domain)"/>
    <property type="match status" value="2"/>
</dbReference>
<proteinExistence type="predicted"/>
<evidence type="ECO:0000256" key="6">
    <source>
        <dbReference type="PROSITE-ProRule" id="PRU00169"/>
    </source>
</evidence>
<dbReference type="SMART" id="SM00086">
    <property type="entry name" value="PAC"/>
    <property type="match status" value="2"/>
</dbReference>
<dbReference type="Pfam" id="PF02518">
    <property type="entry name" value="HATPase_c"/>
    <property type="match status" value="1"/>
</dbReference>
<dbReference type="Pfam" id="PF00072">
    <property type="entry name" value="Response_reg"/>
    <property type="match status" value="1"/>
</dbReference>
<dbReference type="PRINTS" id="PR00344">
    <property type="entry name" value="BCTRLSENSOR"/>
</dbReference>
<dbReference type="SUPFAM" id="SSF47384">
    <property type="entry name" value="Homodimeric domain of signal transducing histidine kinase"/>
    <property type="match status" value="1"/>
</dbReference>
<evidence type="ECO:0000259" key="7">
    <source>
        <dbReference type="PROSITE" id="PS50109"/>
    </source>
</evidence>
<dbReference type="InterPro" id="IPR013655">
    <property type="entry name" value="PAS_fold_3"/>
</dbReference>
<keyword evidence="3 6" id="KW-0597">Phosphoprotein</keyword>
<dbReference type="InterPro" id="IPR029016">
    <property type="entry name" value="GAF-like_dom_sf"/>
</dbReference>
<dbReference type="SMART" id="SM00065">
    <property type="entry name" value="GAF"/>
    <property type="match status" value="1"/>
</dbReference>
<dbReference type="CDD" id="cd00130">
    <property type="entry name" value="PAS"/>
    <property type="match status" value="2"/>
</dbReference>
<feature type="domain" description="Histidine kinase" evidence="7">
    <location>
        <begin position="456"/>
        <end position="677"/>
    </location>
</feature>
<evidence type="ECO:0000259" key="10">
    <source>
        <dbReference type="PROSITE" id="PS50113"/>
    </source>
</evidence>
<dbReference type="CDD" id="cd00082">
    <property type="entry name" value="HisKA"/>
    <property type="match status" value="1"/>
</dbReference>
<dbReference type="SUPFAM" id="SSF55781">
    <property type="entry name" value="GAF domain-like"/>
    <property type="match status" value="1"/>
</dbReference>
<dbReference type="SMART" id="SM00387">
    <property type="entry name" value="HATPase_c"/>
    <property type="match status" value="1"/>
</dbReference>
<dbReference type="SMART" id="SM00091">
    <property type="entry name" value="PAS"/>
    <property type="match status" value="2"/>
</dbReference>
<dbReference type="PANTHER" id="PTHR43065:SF49">
    <property type="entry name" value="HISTIDINE KINASE"/>
    <property type="match status" value="1"/>
</dbReference>
<evidence type="ECO:0000259" key="9">
    <source>
        <dbReference type="PROSITE" id="PS50112"/>
    </source>
</evidence>
<feature type="domain" description="PAS" evidence="9">
    <location>
        <begin position="332"/>
        <end position="373"/>
    </location>
</feature>
<dbReference type="SMART" id="SM00448">
    <property type="entry name" value="REC"/>
    <property type="match status" value="1"/>
</dbReference>
<dbReference type="InterPro" id="IPR003661">
    <property type="entry name" value="HisK_dim/P_dom"/>
</dbReference>
<dbReference type="SUPFAM" id="SSF55874">
    <property type="entry name" value="ATPase domain of HSP90 chaperone/DNA topoisomerase II/histidine kinase"/>
    <property type="match status" value="1"/>
</dbReference>
<evidence type="ECO:0000313" key="12">
    <source>
        <dbReference type="Proteomes" id="UP001221208"/>
    </source>
</evidence>
<evidence type="ECO:0000259" key="8">
    <source>
        <dbReference type="PROSITE" id="PS50110"/>
    </source>
</evidence>
<evidence type="ECO:0000256" key="1">
    <source>
        <dbReference type="ARBA" id="ARBA00000085"/>
    </source>
</evidence>
<feature type="domain" description="PAC" evidence="10">
    <location>
        <begin position="252"/>
        <end position="305"/>
    </location>
</feature>
<dbReference type="EC" id="2.7.13.3" evidence="2"/>
<dbReference type="InterPro" id="IPR000700">
    <property type="entry name" value="PAS-assoc_C"/>
</dbReference>
<dbReference type="PROSITE" id="PS50110">
    <property type="entry name" value="RESPONSE_REGULATORY"/>
    <property type="match status" value="1"/>
</dbReference>
<dbReference type="Gene3D" id="3.40.50.2300">
    <property type="match status" value="1"/>
</dbReference>
<dbReference type="InterPro" id="IPR036890">
    <property type="entry name" value="HATPase_C_sf"/>
</dbReference>
<dbReference type="SMART" id="SM00388">
    <property type="entry name" value="HisKA"/>
    <property type="match status" value="1"/>
</dbReference>
<feature type="domain" description="Response regulatory" evidence="8">
    <location>
        <begin position="697"/>
        <end position="813"/>
    </location>
</feature>
<dbReference type="RefSeq" id="WP_273669610.1">
    <property type="nucleotide sequence ID" value="NZ_JAQQXR010000001.1"/>
</dbReference>
<dbReference type="InterPro" id="IPR004358">
    <property type="entry name" value="Sig_transdc_His_kin-like_C"/>
</dbReference>
<dbReference type="Gene3D" id="1.10.287.130">
    <property type="match status" value="1"/>
</dbReference>
<keyword evidence="4" id="KW-0808">Transferase</keyword>